<dbReference type="Proteomes" id="UP000886858">
    <property type="component" value="Unassembled WGS sequence"/>
</dbReference>
<name>A0A9D2I2R6_9FIRM</name>
<reference evidence="2" key="2">
    <citation type="submission" date="2021-04" db="EMBL/GenBank/DDBJ databases">
        <authorList>
            <person name="Gilroy R."/>
        </authorList>
    </citation>
    <scope>NUCLEOTIDE SEQUENCE</scope>
    <source>
        <strain evidence="2">CHK179-7159</strain>
    </source>
</reference>
<dbReference type="AlphaFoldDB" id="A0A9D2I2R6"/>
<comment type="caution">
    <text evidence="2">The sequence shown here is derived from an EMBL/GenBank/DDBJ whole genome shotgun (WGS) entry which is preliminary data.</text>
</comment>
<keyword evidence="1" id="KW-0812">Transmembrane</keyword>
<proteinExistence type="predicted"/>
<evidence type="ECO:0000256" key="1">
    <source>
        <dbReference type="SAM" id="Phobius"/>
    </source>
</evidence>
<sequence>MEQKFCFETDYDINALSAMARALRKTIRKKQSRRSHILGWTVTVLGLLVTVTMGVNIVTLTAIVILVLFLLFEDRANGYMAKKRALPGTEHCRSQFYQDKFLSITKVGKTDFRYDRIKYVAEDRGYFVFILSNSHAQAYDKKRLTGGSCEEFRSFIEDRTGLKVIPISGFSLF</sequence>
<keyword evidence="1" id="KW-0472">Membrane</keyword>
<dbReference type="EMBL" id="DWYY01000022">
    <property type="protein sequence ID" value="HJA91820.1"/>
    <property type="molecule type" value="Genomic_DNA"/>
</dbReference>
<protein>
    <submittedName>
        <fullName evidence="2">YcxB family protein</fullName>
    </submittedName>
</protein>
<accession>A0A9D2I2R6</accession>
<evidence type="ECO:0000313" key="2">
    <source>
        <dbReference type="EMBL" id="HJA91820.1"/>
    </source>
</evidence>
<organism evidence="2 3">
    <name type="scientific">Candidatus Eisenbergiella merdipullorum</name>
    <dbReference type="NCBI Taxonomy" id="2838553"/>
    <lineage>
        <taxon>Bacteria</taxon>
        <taxon>Bacillati</taxon>
        <taxon>Bacillota</taxon>
        <taxon>Clostridia</taxon>
        <taxon>Lachnospirales</taxon>
        <taxon>Lachnospiraceae</taxon>
        <taxon>Eisenbergiella</taxon>
    </lineage>
</organism>
<keyword evidence="1" id="KW-1133">Transmembrane helix</keyword>
<feature type="transmembrane region" description="Helical" evidence="1">
    <location>
        <begin position="37"/>
        <end position="70"/>
    </location>
</feature>
<evidence type="ECO:0000313" key="3">
    <source>
        <dbReference type="Proteomes" id="UP000886858"/>
    </source>
</evidence>
<reference evidence="2" key="1">
    <citation type="journal article" date="2021" name="PeerJ">
        <title>Extensive microbial diversity within the chicken gut microbiome revealed by metagenomics and culture.</title>
        <authorList>
            <person name="Gilroy R."/>
            <person name="Ravi A."/>
            <person name="Getino M."/>
            <person name="Pursley I."/>
            <person name="Horton D.L."/>
            <person name="Alikhan N.F."/>
            <person name="Baker D."/>
            <person name="Gharbi K."/>
            <person name="Hall N."/>
            <person name="Watson M."/>
            <person name="Adriaenssens E.M."/>
            <person name="Foster-Nyarko E."/>
            <person name="Jarju S."/>
            <person name="Secka A."/>
            <person name="Antonio M."/>
            <person name="Oren A."/>
            <person name="Chaudhuri R.R."/>
            <person name="La Ragione R."/>
            <person name="Hildebrand F."/>
            <person name="Pallen M.J."/>
        </authorList>
    </citation>
    <scope>NUCLEOTIDE SEQUENCE</scope>
    <source>
        <strain evidence="2">CHK179-7159</strain>
    </source>
</reference>
<gene>
    <name evidence="2" type="ORF">H9717_01665</name>
</gene>